<evidence type="ECO:0000256" key="1">
    <source>
        <dbReference type="ARBA" id="ARBA00009199"/>
    </source>
</evidence>
<reference evidence="3 4" key="1">
    <citation type="submission" date="2023-02" db="EMBL/GenBank/DDBJ databases">
        <authorList>
            <person name="Mo P."/>
        </authorList>
    </citation>
    <scope>NUCLEOTIDE SEQUENCE [LARGE SCALE GENOMIC DNA]</scope>
    <source>
        <strain evidence="3 4">HUAS 3</strain>
    </source>
</reference>
<dbReference type="PANTHER" id="PTHR11895:SF7">
    <property type="entry name" value="GLUTAMYL-TRNA(GLN) AMIDOTRANSFERASE SUBUNIT A, MITOCHONDRIAL"/>
    <property type="match status" value="1"/>
</dbReference>
<protein>
    <submittedName>
        <fullName evidence="3">Amidase</fullName>
    </submittedName>
</protein>
<dbReference type="EMBL" id="CP118615">
    <property type="protein sequence ID" value="WDZ83801.1"/>
    <property type="molecule type" value="Genomic_DNA"/>
</dbReference>
<dbReference type="Pfam" id="PF01425">
    <property type="entry name" value="Amidase"/>
    <property type="match status" value="1"/>
</dbReference>
<evidence type="ECO:0000313" key="3">
    <source>
        <dbReference type="EMBL" id="WDZ83801.1"/>
    </source>
</evidence>
<accession>A0ABY7ZMZ4</accession>
<dbReference type="Gene3D" id="3.90.1300.10">
    <property type="entry name" value="Amidase signature (AS) domain"/>
    <property type="match status" value="1"/>
</dbReference>
<evidence type="ECO:0000259" key="2">
    <source>
        <dbReference type="Pfam" id="PF01425"/>
    </source>
</evidence>
<proteinExistence type="inferred from homology"/>
<comment type="similarity">
    <text evidence="1">Belongs to the amidase family.</text>
</comment>
<name>A0ABY7ZMZ4_9ACTN</name>
<dbReference type="Proteomes" id="UP001219605">
    <property type="component" value="Chromosome"/>
</dbReference>
<gene>
    <name evidence="3" type="ORF">PVK37_25560</name>
</gene>
<dbReference type="PANTHER" id="PTHR11895">
    <property type="entry name" value="TRANSAMIDASE"/>
    <property type="match status" value="1"/>
</dbReference>
<sequence length="480" mass="49651">MQESEYLAHDATGLAALVAAGEVSPAELLDAALARTAEVNPVVNAVVHPMEAQARAQLATVTPGSGPLAGVPYLLKDLTAMYAGVPTSHGSRFLGDVLPDYDTEVVARLKAAGLVIFGKTNTPELGGAPTTEPQRFGPARNPWHTGHSTGGSSGGSAAAVAAGIVPACHATDGGGSIRIPASCCGVFGLKPSRGRNPAGPRLGEIWAGMSAEHAVTRTVRDSAALLDVTSGPAVGDPYACPPPVRPFAAEVGRDPGRLRIAASAAVADGITVHPDVLATFAEAVAHLRGLGHEVDEVAPAYDATATSAAVVKIIAVNYARSIARHAAVKGREPEPGELERVIERRRAVGRAVPATEYVEAVETIHRAGRDVGAFLGTYDVILRPTVAQPPPPLGYLDMNAEDLDGFLTRLWSYIPYTSVFNATGLPAASVPFGRSADGLPLGIQLAARYGDEATLFRLAAQIEATRPWSLPPMTVGAVRA</sequence>
<dbReference type="InterPro" id="IPR036928">
    <property type="entry name" value="AS_sf"/>
</dbReference>
<dbReference type="SUPFAM" id="SSF75304">
    <property type="entry name" value="Amidase signature (AS) enzymes"/>
    <property type="match status" value="1"/>
</dbReference>
<dbReference type="InterPro" id="IPR000120">
    <property type="entry name" value="Amidase"/>
</dbReference>
<feature type="domain" description="Amidase" evidence="2">
    <location>
        <begin position="27"/>
        <end position="455"/>
    </location>
</feature>
<dbReference type="RefSeq" id="WP_275030359.1">
    <property type="nucleotide sequence ID" value="NZ_CP118615.1"/>
</dbReference>
<evidence type="ECO:0000313" key="4">
    <source>
        <dbReference type="Proteomes" id="UP001219605"/>
    </source>
</evidence>
<organism evidence="3 4">
    <name type="scientific">Micromonospora cathayae</name>
    <dbReference type="NCBI Taxonomy" id="3028804"/>
    <lineage>
        <taxon>Bacteria</taxon>
        <taxon>Bacillati</taxon>
        <taxon>Actinomycetota</taxon>
        <taxon>Actinomycetes</taxon>
        <taxon>Micromonosporales</taxon>
        <taxon>Micromonosporaceae</taxon>
        <taxon>Micromonospora</taxon>
    </lineage>
</organism>
<keyword evidence="4" id="KW-1185">Reference proteome</keyword>
<dbReference type="InterPro" id="IPR023631">
    <property type="entry name" value="Amidase_dom"/>
</dbReference>